<dbReference type="SMART" id="SM00448">
    <property type="entry name" value="REC"/>
    <property type="match status" value="1"/>
</dbReference>
<dbReference type="GO" id="GO:0000160">
    <property type="term" value="P:phosphorelay signal transduction system"/>
    <property type="evidence" value="ECO:0007669"/>
    <property type="project" value="UniProtKB-KW"/>
</dbReference>
<dbReference type="PROSITE" id="PS50043">
    <property type="entry name" value="HTH_LUXR_2"/>
    <property type="match status" value="1"/>
</dbReference>
<sequence>MNLKSQTIFIIDDEACVCEALRYLFESIHLNVKTYKGAHLFLKEYNSSAQGCIIVDVRMPVMSGLELLEQLNLLNNRLPVIIITGYGDIPMAIRAMKSGAVDFIVKPFNEQFLLETVQKHANRIIDTDAIEYINERINSLTERERQIIDLISEGKLNKEIAYELTISISTVEAHRANIMRKMQAKNLAHLIKLYYKSQWGSMSVKPYLDEVF</sequence>
<feature type="modified residue" description="4-aspartylphosphate" evidence="6">
    <location>
        <position position="56"/>
    </location>
</feature>
<keyword evidence="10" id="KW-1185">Reference proteome</keyword>
<dbReference type="AlphaFoldDB" id="G9EJH0"/>
<dbReference type="GO" id="GO:0006355">
    <property type="term" value="P:regulation of DNA-templated transcription"/>
    <property type="evidence" value="ECO:0007669"/>
    <property type="project" value="InterPro"/>
</dbReference>
<dbReference type="InterPro" id="IPR000792">
    <property type="entry name" value="Tscrpt_reg_LuxR_C"/>
</dbReference>
<dbReference type="InParanoid" id="G9EJH0"/>
<keyword evidence="3" id="KW-0805">Transcription regulation</keyword>
<name>G9EJH0_9GAMM</name>
<dbReference type="Pfam" id="PF00072">
    <property type="entry name" value="Response_reg"/>
    <property type="match status" value="1"/>
</dbReference>
<dbReference type="InterPro" id="IPR001789">
    <property type="entry name" value="Sig_transdc_resp-reg_receiver"/>
</dbReference>
<evidence type="ECO:0000256" key="5">
    <source>
        <dbReference type="ARBA" id="ARBA00023163"/>
    </source>
</evidence>
<evidence type="ECO:0000256" key="1">
    <source>
        <dbReference type="ARBA" id="ARBA00022553"/>
    </source>
</evidence>
<dbReference type="InterPro" id="IPR036388">
    <property type="entry name" value="WH-like_DNA-bd_sf"/>
</dbReference>
<dbReference type="SUPFAM" id="SSF52172">
    <property type="entry name" value="CheY-like"/>
    <property type="match status" value="1"/>
</dbReference>
<keyword evidence="4" id="KW-0238">DNA-binding</keyword>
<dbReference type="SMART" id="SM00421">
    <property type="entry name" value="HTH_LUXR"/>
    <property type="match status" value="1"/>
</dbReference>
<dbReference type="RefSeq" id="WP_006869317.1">
    <property type="nucleotide sequence ID" value="NZ_JH413796.1"/>
</dbReference>
<evidence type="ECO:0000256" key="3">
    <source>
        <dbReference type="ARBA" id="ARBA00023015"/>
    </source>
</evidence>
<dbReference type="STRING" id="658187.LDG_5333"/>
<dbReference type="PRINTS" id="PR00038">
    <property type="entry name" value="HTHLUXR"/>
</dbReference>
<dbReference type="SUPFAM" id="SSF46894">
    <property type="entry name" value="C-terminal effector domain of the bipartite response regulators"/>
    <property type="match status" value="1"/>
</dbReference>
<proteinExistence type="predicted"/>
<gene>
    <name evidence="9" type="ORF">LDG_5333</name>
</gene>
<evidence type="ECO:0000313" key="10">
    <source>
        <dbReference type="Proteomes" id="UP000002770"/>
    </source>
</evidence>
<keyword evidence="1 6" id="KW-0597">Phosphoprotein</keyword>
<dbReference type="InterPro" id="IPR016032">
    <property type="entry name" value="Sig_transdc_resp-reg_C-effctor"/>
</dbReference>
<dbReference type="HOGENOM" id="CLU_000445_90_4_6"/>
<dbReference type="PANTHER" id="PTHR44688:SF16">
    <property type="entry name" value="DNA-BINDING TRANSCRIPTIONAL ACTIVATOR DEVR_DOSR"/>
    <property type="match status" value="1"/>
</dbReference>
<feature type="domain" description="HTH luxR-type" evidence="7">
    <location>
        <begin position="133"/>
        <end position="198"/>
    </location>
</feature>
<evidence type="ECO:0000259" key="7">
    <source>
        <dbReference type="PROSITE" id="PS50043"/>
    </source>
</evidence>
<evidence type="ECO:0000259" key="8">
    <source>
        <dbReference type="PROSITE" id="PS50110"/>
    </source>
</evidence>
<dbReference type="EMBL" id="JH413796">
    <property type="protein sequence ID" value="EHL32736.1"/>
    <property type="molecule type" value="Genomic_DNA"/>
</dbReference>
<keyword evidence="2" id="KW-0902">Two-component regulatory system</keyword>
<evidence type="ECO:0000256" key="2">
    <source>
        <dbReference type="ARBA" id="ARBA00023012"/>
    </source>
</evidence>
<reference evidence="9 10" key="1">
    <citation type="journal article" date="2011" name="BMC Genomics">
        <title>Insight into cross-talk between intra-amoebal pathogens.</title>
        <authorList>
            <person name="Gimenez G."/>
            <person name="Bertelli C."/>
            <person name="Moliner C."/>
            <person name="Robert C."/>
            <person name="Raoult D."/>
            <person name="Fournier P.E."/>
            <person name="Greub G."/>
        </authorList>
    </citation>
    <scope>NUCLEOTIDE SEQUENCE [LARGE SCALE GENOMIC DNA]</scope>
    <source>
        <strain evidence="9 10">LLAP12</strain>
    </source>
</reference>
<accession>G9EJH0</accession>
<dbReference type="Gene3D" id="3.40.50.2300">
    <property type="match status" value="1"/>
</dbReference>
<evidence type="ECO:0000313" key="9">
    <source>
        <dbReference type="EMBL" id="EHL32736.1"/>
    </source>
</evidence>
<dbReference type="InterPro" id="IPR011006">
    <property type="entry name" value="CheY-like_superfamily"/>
</dbReference>
<dbReference type="FunFam" id="3.40.50.2300:FF:000018">
    <property type="entry name" value="DNA-binding transcriptional regulator NtrC"/>
    <property type="match status" value="1"/>
</dbReference>
<dbReference type="GO" id="GO:0003677">
    <property type="term" value="F:DNA binding"/>
    <property type="evidence" value="ECO:0007669"/>
    <property type="project" value="UniProtKB-KW"/>
</dbReference>
<organism evidence="9 10">
    <name type="scientific">Legionella drancourtii LLAP12</name>
    <dbReference type="NCBI Taxonomy" id="658187"/>
    <lineage>
        <taxon>Bacteria</taxon>
        <taxon>Pseudomonadati</taxon>
        <taxon>Pseudomonadota</taxon>
        <taxon>Gammaproteobacteria</taxon>
        <taxon>Legionellales</taxon>
        <taxon>Legionellaceae</taxon>
        <taxon>Legionella</taxon>
    </lineage>
</organism>
<dbReference type="OrthoDB" id="9802186at2"/>
<feature type="domain" description="Response regulatory" evidence="8">
    <location>
        <begin position="7"/>
        <end position="121"/>
    </location>
</feature>
<dbReference type="CDD" id="cd06170">
    <property type="entry name" value="LuxR_C_like"/>
    <property type="match status" value="1"/>
</dbReference>
<protein>
    <submittedName>
        <fullName evidence="9">Uncharacterized protein</fullName>
    </submittedName>
</protein>
<dbReference type="PROSITE" id="PS50110">
    <property type="entry name" value="RESPONSE_REGULATORY"/>
    <property type="match status" value="1"/>
</dbReference>
<dbReference type="Gene3D" id="1.10.10.10">
    <property type="entry name" value="Winged helix-like DNA-binding domain superfamily/Winged helix DNA-binding domain"/>
    <property type="match status" value="1"/>
</dbReference>
<evidence type="ECO:0000256" key="6">
    <source>
        <dbReference type="PROSITE-ProRule" id="PRU00169"/>
    </source>
</evidence>
<dbReference type="Proteomes" id="UP000002770">
    <property type="component" value="Unassembled WGS sequence"/>
</dbReference>
<dbReference type="eggNOG" id="COG4566">
    <property type="taxonomic scope" value="Bacteria"/>
</dbReference>
<dbReference type="PROSITE" id="PS00622">
    <property type="entry name" value="HTH_LUXR_1"/>
    <property type="match status" value="1"/>
</dbReference>
<dbReference type="PANTHER" id="PTHR44688">
    <property type="entry name" value="DNA-BINDING TRANSCRIPTIONAL ACTIVATOR DEVR_DOSR"/>
    <property type="match status" value="1"/>
</dbReference>
<dbReference type="Pfam" id="PF00196">
    <property type="entry name" value="GerE"/>
    <property type="match status" value="1"/>
</dbReference>
<evidence type="ECO:0000256" key="4">
    <source>
        <dbReference type="ARBA" id="ARBA00023125"/>
    </source>
</evidence>
<keyword evidence="5" id="KW-0804">Transcription</keyword>